<dbReference type="Proteomes" id="UP001066276">
    <property type="component" value="Chromosome 2_1"/>
</dbReference>
<organism evidence="3 4">
    <name type="scientific">Pleurodeles waltl</name>
    <name type="common">Iberian ribbed newt</name>
    <dbReference type="NCBI Taxonomy" id="8319"/>
    <lineage>
        <taxon>Eukaryota</taxon>
        <taxon>Metazoa</taxon>
        <taxon>Chordata</taxon>
        <taxon>Craniata</taxon>
        <taxon>Vertebrata</taxon>
        <taxon>Euteleostomi</taxon>
        <taxon>Amphibia</taxon>
        <taxon>Batrachia</taxon>
        <taxon>Caudata</taxon>
        <taxon>Salamandroidea</taxon>
        <taxon>Salamandridae</taxon>
        <taxon>Pleurodelinae</taxon>
        <taxon>Pleurodeles</taxon>
    </lineage>
</organism>
<dbReference type="EMBL" id="JANPWB010000003">
    <property type="protein sequence ID" value="KAJ1202307.1"/>
    <property type="molecule type" value="Genomic_DNA"/>
</dbReference>
<dbReference type="SUPFAM" id="SSF57667">
    <property type="entry name" value="beta-beta-alpha zinc fingers"/>
    <property type="match status" value="1"/>
</dbReference>
<feature type="compositionally biased region" description="Basic and acidic residues" evidence="1">
    <location>
        <begin position="882"/>
        <end position="909"/>
    </location>
</feature>
<feature type="domain" description="U1-type" evidence="2">
    <location>
        <begin position="539"/>
        <end position="573"/>
    </location>
</feature>
<evidence type="ECO:0000313" key="3">
    <source>
        <dbReference type="EMBL" id="KAJ1202307.1"/>
    </source>
</evidence>
<feature type="region of interest" description="Disordered" evidence="1">
    <location>
        <begin position="96"/>
        <end position="189"/>
    </location>
</feature>
<dbReference type="PANTHER" id="PTHR45762">
    <property type="entry name" value="ZINC FINGER RNA-BINDING PROTEIN"/>
    <property type="match status" value="1"/>
</dbReference>
<feature type="region of interest" description="Disordered" evidence="1">
    <location>
        <begin position="50"/>
        <end position="71"/>
    </location>
</feature>
<dbReference type="GO" id="GO:0003727">
    <property type="term" value="F:single-stranded RNA binding"/>
    <property type="evidence" value="ECO:0007669"/>
    <property type="project" value="TreeGrafter"/>
</dbReference>
<dbReference type="GO" id="GO:0071011">
    <property type="term" value="C:precatalytic spliceosome"/>
    <property type="evidence" value="ECO:0007669"/>
    <property type="project" value="TreeGrafter"/>
</dbReference>
<feature type="compositionally biased region" description="Polar residues" evidence="1">
    <location>
        <begin position="272"/>
        <end position="282"/>
    </location>
</feature>
<feature type="compositionally biased region" description="Polar residues" evidence="1">
    <location>
        <begin position="53"/>
        <end position="62"/>
    </location>
</feature>
<name>A0AAV7VQ50_PLEWA</name>
<keyword evidence="4" id="KW-1185">Reference proteome</keyword>
<feature type="compositionally biased region" description="Polar residues" evidence="1">
    <location>
        <begin position="920"/>
        <end position="936"/>
    </location>
</feature>
<sequence length="1003" mass="112696">MPPKPFRNLGEKMEGVKVTRAGRGKGEQTGSNKRLTTAVAKPAVENMLRGVKTSESSITTPPTKIKVKGKSQSTITTFLEGGAQDMRPVHLTLPSESKVVGTEPLPSSSSSSISGCIMNNDPSVNLKQGMPESEDNQREVREKNSGSYTEIKQPQAQQFDWSEQLEYRDGEGGASILKSTTEEENLHKSFSNTKTLGKIAGKVSQLVEWGKDNSDKFYSLTEESDLSSGDHSLGGSEDSETSETEDKTSSNEPTVRQLRRQRKLVKARPCAQGSSGNPSSMGGRNLKWDYAGIGLTDSSSITLTNQGSANGNKESDIGPPTYSPPALGAEAGMLQSIYNSIKELQTETRIESRRARVATKRLQGTVRKVAKSCTEIGTKLSLMEERIVTVEEDVVNLKEQNTMRDEQLTDDYGKKKYDSLHYKQRVTAKSSLSYEPLTGKRVACCLETVGSLSPEKLITLCLPDVAMGLRHDNALSEQNGSHREAIFTAPRKRFVVLSFWRTSSESVRVLLLTACIVFHSTMGDSHTFKSHSGRSEDERKILYCEVCEVPCRTPLDLQDHFKGESHKKKERAMMYGGFKVEELERIIQKVNCFTDYVEEKDREPLVGLEYVVEYRRPRMADFDYNCELCGSRSKLVPMIVHLNGLKHRKAYISKHFPFTAKNRNPKEDLFQFLRRMASEIEQYRGVKMFRVEPLLKGDPEDTFPHEFPESLKRKQRWDMEGGPSDGEPSRKRFSGYEDDYEQIEKIVKAKRVAEILERVKPLNKAEAIAMERAKALNKAVDVMKSSLEHRTKDDRPVAPRELFEIGESRVQEEGRRSFMERERGAQDMRTPEQKKTQEEWKKFFLGGSSTEKSTWTDQMRKKEEPWKLENRNWSQSSSVSNKHSDEAKKRAEAEKRLEAEKRAQAEHVAKAKSLADSLTRGKNGQKSHTAQNQQVQGTGGKDSTVVKVAEEKLARAKQVAEAITQHKPNLPKSGLSFIGKLKSMQPNKPARNTTGTDPAVKQV</sequence>
<accession>A0AAV7VQ50</accession>
<feature type="compositionally biased region" description="Basic and acidic residues" evidence="1">
    <location>
        <begin position="858"/>
        <end position="870"/>
    </location>
</feature>
<dbReference type="AlphaFoldDB" id="A0AAV7VQ50"/>
<feature type="region of interest" description="Disordered" evidence="1">
    <location>
        <begin position="790"/>
        <end position="943"/>
    </location>
</feature>
<feature type="compositionally biased region" description="Basic residues" evidence="1">
    <location>
        <begin position="257"/>
        <end position="266"/>
    </location>
</feature>
<dbReference type="Gene3D" id="3.30.160.60">
    <property type="entry name" value="Classic Zinc Finger"/>
    <property type="match status" value="1"/>
</dbReference>
<feature type="region of interest" description="Disordered" evidence="1">
    <location>
        <begin position="1"/>
        <end position="36"/>
    </location>
</feature>
<comment type="caution">
    <text evidence="3">The sequence shown here is derived from an EMBL/GenBank/DDBJ whole genome shotgun (WGS) entry which is preliminary data.</text>
</comment>
<feature type="region of interest" description="Disordered" evidence="1">
    <location>
        <begin position="700"/>
        <end position="734"/>
    </location>
</feature>
<evidence type="ECO:0000313" key="4">
    <source>
        <dbReference type="Proteomes" id="UP001066276"/>
    </source>
</evidence>
<dbReference type="SMART" id="SM00451">
    <property type="entry name" value="ZnF_U1"/>
    <property type="match status" value="1"/>
</dbReference>
<dbReference type="GO" id="GO:0008270">
    <property type="term" value="F:zinc ion binding"/>
    <property type="evidence" value="ECO:0007669"/>
    <property type="project" value="InterPro"/>
</dbReference>
<dbReference type="InterPro" id="IPR003604">
    <property type="entry name" value="Matrin/U1-like-C_Znf_C2H2"/>
</dbReference>
<evidence type="ECO:0000256" key="1">
    <source>
        <dbReference type="SAM" id="MobiDB-lite"/>
    </source>
</evidence>
<proteinExistence type="predicted"/>
<gene>
    <name evidence="3" type="ORF">NDU88_006107</name>
</gene>
<feature type="compositionally biased region" description="Polar residues" evidence="1">
    <location>
        <begin position="984"/>
        <end position="996"/>
    </location>
</feature>
<reference evidence="3" key="1">
    <citation type="journal article" date="2022" name="bioRxiv">
        <title>Sequencing and chromosome-scale assembly of the giantPleurodeles waltlgenome.</title>
        <authorList>
            <person name="Brown T."/>
            <person name="Elewa A."/>
            <person name="Iarovenko S."/>
            <person name="Subramanian E."/>
            <person name="Araus A.J."/>
            <person name="Petzold A."/>
            <person name="Susuki M."/>
            <person name="Suzuki K.-i.T."/>
            <person name="Hayashi T."/>
            <person name="Toyoda A."/>
            <person name="Oliveira C."/>
            <person name="Osipova E."/>
            <person name="Leigh N.D."/>
            <person name="Simon A."/>
            <person name="Yun M.H."/>
        </authorList>
    </citation>
    <scope>NUCLEOTIDE SEQUENCE</scope>
    <source>
        <strain evidence="3">20211129_DDA</strain>
        <tissue evidence="3">Liver</tissue>
    </source>
</reference>
<dbReference type="InterPro" id="IPR036236">
    <property type="entry name" value="Znf_C2H2_sf"/>
</dbReference>
<protein>
    <recommendedName>
        <fullName evidence="2">U1-type domain-containing protein</fullName>
    </recommendedName>
</protein>
<feature type="compositionally biased region" description="Polar residues" evidence="1">
    <location>
        <begin position="871"/>
        <end position="881"/>
    </location>
</feature>
<feature type="compositionally biased region" description="Basic and acidic residues" evidence="1">
    <location>
        <begin position="135"/>
        <end position="144"/>
    </location>
</feature>
<feature type="region of interest" description="Disordered" evidence="1">
    <location>
        <begin position="983"/>
        <end position="1003"/>
    </location>
</feature>
<dbReference type="GO" id="GO:0003725">
    <property type="term" value="F:double-stranded RNA binding"/>
    <property type="evidence" value="ECO:0007669"/>
    <property type="project" value="TreeGrafter"/>
</dbReference>
<feature type="compositionally biased region" description="Basic and acidic residues" evidence="1">
    <location>
        <begin position="700"/>
        <end position="719"/>
    </location>
</feature>
<evidence type="ECO:0000259" key="2">
    <source>
        <dbReference type="SMART" id="SM00451"/>
    </source>
</evidence>
<feature type="compositionally biased region" description="Polar residues" evidence="1">
    <location>
        <begin position="847"/>
        <end position="857"/>
    </location>
</feature>
<feature type="compositionally biased region" description="Polar residues" evidence="1">
    <location>
        <begin position="145"/>
        <end position="161"/>
    </location>
</feature>
<feature type="region of interest" description="Disordered" evidence="1">
    <location>
        <begin position="304"/>
        <end position="324"/>
    </location>
</feature>
<feature type="region of interest" description="Disordered" evidence="1">
    <location>
        <begin position="222"/>
        <end position="284"/>
    </location>
</feature>
<feature type="compositionally biased region" description="Basic and acidic residues" evidence="1">
    <location>
        <begin position="790"/>
        <end position="842"/>
    </location>
</feature>
<dbReference type="PANTHER" id="PTHR45762:SF10">
    <property type="entry name" value="C2H2-TYPE DOMAIN-CONTAINING PROTEIN"/>
    <property type="match status" value="1"/>
</dbReference>
<feature type="compositionally biased region" description="Low complexity" evidence="1">
    <location>
        <begin position="226"/>
        <end position="236"/>
    </location>
</feature>